<keyword evidence="1" id="KW-0597">Phosphoprotein</keyword>
<proteinExistence type="predicted"/>
<dbReference type="Pfam" id="PF00072">
    <property type="entry name" value="Response_reg"/>
    <property type="match status" value="1"/>
</dbReference>
<dbReference type="InterPro" id="IPR001789">
    <property type="entry name" value="Sig_transdc_resp-reg_receiver"/>
</dbReference>
<protein>
    <submittedName>
        <fullName evidence="4">EAL domain-containing protein (Putative c-di-GMP-specific phosphodiesterase class I)/FixJ family two-component response regulator</fullName>
    </submittedName>
</protein>
<dbReference type="SMART" id="SM00448">
    <property type="entry name" value="REC"/>
    <property type="match status" value="1"/>
</dbReference>
<accession>A0A7Y9Z809</accession>
<name>A0A7Y9Z809_9MICO</name>
<dbReference type="PANTHER" id="PTHR33121">
    <property type="entry name" value="CYCLIC DI-GMP PHOSPHODIESTERASE PDEF"/>
    <property type="match status" value="1"/>
</dbReference>
<dbReference type="Gene3D" id="3.20.20.450">
    <property type="entry name" value="EAL domain"/>
    <property type="match status" value="1"/>
</dbReference>
<dbReference type="PANTHER" id="PTHR33121:SF76">
    <property type="entry name" value="SIGNALING PROTEIN"/>
    <property type="match status" value="1"/>
</dbReference>
<evidence type="ECO:0000259" key="3">
    <source>
        <dbReference type="PROSITE" id="PS50883"/>
    </source>
</evidence>
<gene>
    <name evidence="4" type="ORF">BKA03_000608</name>
</gene>
<dbReference type="CDD" id="cd17551">
    <property type="entry name" value="REC_RpfG-like"/>
    <property type="match status" value="1"/>
</dbReference>
<evidence type="ECO:0000256" key="1">
    <source>
        <dbReference type="PROSITE-ProRule" id="PRU00169"/>
    </source>
</evidence>
<sequence length="401" mass="43270">MSRSSTLSRALARTADSRVLVVDDNPSNTALVSQVLRRAGLLEVIEAQDPTAVAGLLVTHDPDLVLLDLRMPVMDGYQVLQVVQRYAGDTYLPVVVITADDSHESVERALAMGAHDFVRKPFDTVELVLRVRNLLATRSAYLEQRRNRAWLKARLGLFEPDLADLAGTADDARRAILAVIESDAIRIAVQPVVDMRSGELIGAEALARFPAEPFPHPAAWFAAALEVGLTPELEIACALKALELLPGQPDGSKLGINFSPSTVIDGLPEKLGLVPWERVVIELTEHVPVADYDKLNSALAPLREQGAQVAVDDTGAGFASLRHILDLKPDTIKIDIGITRGVDTDPSRAALVTMLVTFAERTGMHVLAEGVETAAERDTMLKLGVTIGQGYLLGRPELTLG</sequence>
<feature type="modified residue" description="4-aspartylphosphate" evidence="1">
    <location>
        <position position="68"/>
    </location>
</feature>
<evidence type="ECO:0000259" key="2">
    <source>
        <dbReference type="PROSITE" id="PS50110"/>
    </source>
</evidence>
<dbReference type="GO" id="GO:0071111">
    <property type="term" value="F:cyclic-guanylate-specific phosphodiesterase activity"/>
    <property type="evidence" value="ECO:0007669"/>
    <property type="project" value="InterPro"/>
</dbReference>
<feature type="domain" description="EAL" evidence="3">
    <location>
        <begin position="169"/>
        <end position="401"/>
    </location>
</feature>
<dbReference type="PROSITE" id="PS50110">
    <property type="entry name" value="RESPONSE_REGULATORY"/>
    <property type="match status" value="1"/>
</dbReference>
<dbReference type="CDD" id="cd01948">
    <property type="entry name" value="EAL"/>
    <property type="match status" value="1"/>
</dbReference>
<dbReference type="InterPro" id="IPR011006">
    <property type="entry name" value="CheY-like_superfamily"/>
</dbReference>
<dbReference type="GO" id="GO:0000160">
    <property type="term" value="P:phosphorelay signal transduction system"/>
    <property type="evidence" value="ECO:0007669"/>
    <property type="project" value="InterPro"/>
</dbReference>
<evidence type="ECO:0000313" key="5">
    <source>
        <dbReference type="Proteomes" id="UP000547973"/>
    </source>
</evidence>
<dbReference type="InterPro" id="IPR050706">
    <property type="entry name" value="Cyclic-di-GMP_PDE-like"/>
</dbReference>
<feature type="domain" description="Response regulatory" evidence="2">
    <location>
        <begin position="18"/>
        <end position="135"/>
    </location>
</feature>
<dbReference type="SUPFAM" id="SSF141868">
    <property type="entry name" value="EAL domain-like"/>
    <property type="match status" value="1"/>
</dbReference>
<reference evidence="4 5" key="1">
    <citation type="submission" date="2020-07" db="EMBL/GenBank/DDBJ databases">
        <title>Sequencing the genomes of 1000 actinobacteria strains.</title>
        <authorList>
            <person name="Klenk H.-P."/>
        </authorList>
    </citation>
    <scope>NUCLEOTIDE SEQUENCE [LARGE SCALE GENOMIC DNA]</scope>
    <source>
        <strain evidence="4 5">DSM 19970</strain>
    </source>
</reference>
<dbReference type="AlphaFoldDB" id="A0A7Y9Z809"/>
<dbReference type="Pfam" id="PF00563">
    <property type="entry name" value="EAL"/>
    <property type="match status" value="1"/>
</dbReference>
<dbReference type="SUPFAM" id="SSF52172">
    <property type="entry name" value="CheY-like"/>
    <property type="match status" value="1"/>
</dbReference>
<evidence type="ECO:0000313" key="4">
    <source>
        <dbReference type="EMBL" id="NYI40489.1"/>
    </source>
</evidence>
<dbReference type="InterPro" id="IPR035919">
    <property type="entry name" value="EAL_sf"/>
</dbReference>
<dbReference type="InterPro" id="IPR001633">
    <property type="entry name" value="EAL_dom"/>
</dbReference>
<dbReference type="Proteomes" id="UP000547973">
    <property type="component" value="Unassembled WGS sequence"/>
</dbReference>
<dbReference type="Gene3D" id="3.40.50.2300">
    <property type="match status" value="1"/>
</dbReference>
<organism evidence="4 5">
    <name type="scientific">Demequina lutea</name>
    <dbReference type="NCBI Taxonomy" id="431489"/>
    <lineage>
        <taxon>Bacteria</taxon>
        <taxon>Bacillati</taxon>
        <taxon>Actinomycetota</taxon>
        <taxon>Actinomycetes</taxon>
        <taxon>Micrococcales</taxon>
        <taxon>Demequinaceae</taxon>
        <taxon>Demequina</taxon>
    </lineage>
</organism>
<dbReference type="RefSeq" id="WP_179397682.1">
    <property type="nucleotide sequence ID" value="NZ_BBRC01000018.1"/>
</dbReference>
<dbReference type="EMBL" id="JACBZO010000001">
    <property type="protein sequence ID" value="NYI40489.1"/>
    <property type="molecule type" value="Genomic_DNA"/>
</dbReference>
<dbReference type="PROSITE" id="PS50883">
    <property type="entry name" value="EAL"/>
    <property type="match status" value="1"/>
</dbReference>
<dbReference type="SMART" id="SM00052">
    <property type="entry name" value="EAL"/>
    <property type="match status" value="1"/>
</dbReference>
<keyword evidence="5" id="KW-1185">Reference proteome</keyword>
<comment type="caution">
    <text evidence="4">The sequence shown here is derived from an EMBL/GenBank/DDBJ whole genome shotgun (WGS) entry which is preliminary data.</text>
</comment>